<dbReference type="InterPro" id="IPR036052">
    <property type="entry name" value="TrpB-like_PALP_sf"/>
</dbReference>
<evidence type="ECO:0000256" key="15">
    <source>
        <dbReference type="ARBA" id="ARBA00066349"/>
    </source>
</evidence>
<dbReference type="SUPFAM" id="SSF53686">
    <property type="entry name" value="Tryptophan synthase beta subunit-like PLP-dependent enzymes"/>
    <property type="match status" value="1"/>
</dbReference>
<comment type="cofactor">
    <cofactor evidence="3">
        <name>Mn(2+)</name>
        <dbReference type="ChEBI" id="CHEBI:29035"/>
    </cofactor>
</comment>
<evidence type="ECO:0000256" key="2">
    <source>
        <dbReference type="ARBA" id="ARBA00001933"/>
    </source>
</evidence>
<evidence type="ECO:0000256" key="1">
    <source>
        <dbReference type="ARBA" id="ARBA00001913"/>
    </source>
</evidence>
<gene>
    <name evidence="22" type="ORF">PFISCL1PPCAC_19632</name>
</gene>
<evidence type="ECO:0000256" key="6">
    <source>
        <dbReference type="ARBA" id="ARBA00012093"/>
    </source>
</evidence>
<dbReference type="InterPro" id="IPR000634">
    <property type="entry name" value="Ser/Thr_deHydtase_PyrdxlP-BS"/>
</dbReference>
<dbReference type="EC" id="4.3.1.18" evidence="15"/>
<dbReference type="GO" id="GO:0005524">
    <property type="term" value="F:ATP binding"/>
    <property type="evidence" value="ECO:0007669"/>
    <property type="project" value="TreeGrafter"/>
</dbReference>
<dbReference type="Proteomes" id="UP001432322">
    <property type="component" value="Unassembled WGS sequence"/>
</dbReference>
<dbReference type="Gene3D" id="3.40.50.1100">
    <property type="match status" value="2"/>
</dbReference>
<evidence type="ECO:0000256" key="12">
    <source>
        <dbReference type="ARBA" id="ARBA00050422"/>
    </source>
</evidence>
<dbReference type="FunFam" id="3.40.50.1100:FF:000041">
    <property type="entry name" value="Threonine ammonia-lyase, variant"/>
    <property type="match status" value="1"/>
</dbReference>
<feature type="domain" description="Tryptophan synthase beta chain-like PALP" evidence="21">
    <location>
        <begin position="21"/>
        <end position="289"/>
    </location>
</feature>
<dbReference type="GO" id="GO:0000287">
    <property type="term" value="F:magnesium ion binding"/>
    <property type="evidence" value="ECO:0007669"/>
    <property type="project" value="TreeGrafter"/>
</dbReference>
<dbReference type="PANTHER" id="PTHR43050:SF1">
    <property type="entry name" value="SERINE RACEMASE"/>
    <property type="match status" value="1"/>
</dbReference>
<evidence type="ECO:0000256" key="8">
    <source>
        <dbReference type="ARBA" id="ARBA00022898"/>
    </source>
</evidence>
<dbReference type="EC" id="4.3.1.17" evidence="6"/>
<dbReference type="InterPro" id="IPR001926">
    <property type="entry name" value="TrpB-like_PALP"/>
</dbReference>
<comment type="catalytic activity">
    <reaction evidence="11">
        <text>L-serine = pyruvate + NH4(+)</text>
        <dbReference type="Rhea" id="RHEA:19169"/>
        <dbReference type="ChEBI" id="CHEBI:15361"/>
        <dbReference type="ChEBI" id="CHEBI:28938"/>
        <dbReference type="ChEBI" id="CHEBI:33384"/>
        <dbReference type="EC" id="4.3.1.17"/>
    </reaction>
</comment>
<evidence type="ECO:0000256" key="9">
    <source>
        <dbReference type="ARBA" id="ARBA00023239"/>
    </source>
</evidence>
<comment type="cofactor">
    <cofactor evidence="2">
        <name>pyridoxal 5'-phosphate</name>
        <dbReference type="ChEBI" id="CHEBI:597326"/>
    </cofactor>
</comment>
<dbReference type="EMBL" id="BTSY01000005">
    <property type="protein sequence ID" value="GMT28335.1"/>
    <property type="molecule type" value="Genomic_DNA"/>
</dbReference>
<organism evidence="22 23">
    <name type="scientific">Pristionchus fissidentatus</name>
    <dbReference type="NCBI Taxonomy" id="1538716"/>
    <lineage>
        <taxon>Eukaryota</taxon>
        <taxon>Metazoa</taxon>
        <taxon>Ecdysozoa</taxon>
        <taxon>Nematoda</taxon>
        <taxon>Chromadorea</taxon>
        <taxon>Rhabditida</taxon>
        <taxon>Rhabditina</taxon>
        <taxon>Diplogasteromorpha</taxon>
        <taxon>Diplogasteroidea</taxon>
        <taxon>Neodiplogasteridae</taxon>
        <taxon>Pristionchus</taxon>
    </lineage>
</organism>
<dbReference type="GO" id="GO:0003941">
    <property type="term" value="F:L-serine ammonia-lyase activity"/>
    <property type="evidence" value="ECO:0007669"/>
    <property type="project" value="UniProtKB-EC"/>
</dbReference>
<dbReference type="EC" id="5.1.1.18" evidence="16"/>
<comment type="caution">
    <text evidence="22">The sequence shown here is derived from an EMBL/GenBank/DDBJ whole genome shotgun (WGS) entry which is preliminary data.</text>
</comment>
<dbReference type="PANTHER" id="PTHR43050">
    <property type="entry name" value="SERINE / THREONINE RACEMASE FAMILY MEMBER"/>
    <property type="match status" value="1"/>
</dbReference>
<protein>
    <recommendedName>
        <fullName evidence="17">Serine racemase</fullName>
        <ecNumber evidence="6">4.3.1.17</ecNumber>
        <ecNumber evidence="15">4.3.1.18</ecNumber>
        <ecNumber evidence="16">5.1.1.18</ecNumber>
    </recommendedName>
    <alternativeName>
        <fullName evidence="18">D-serine ammonia-lyase</fullName>
    </alternativeName>
    <alternativeName>
        <fullName evidence="20">D-serine dehydratase</fullName>
    </alternativeName>
    <alternativeName>
        <fullName evidence="19">L-serine ammonia-lyase</fullName>
    </alternativeName>
    <alternativeName>
        <fullName evidence="10">L-serine dehydratase</fullName>
    </alternativeName>
</protein>
<comment type="function">
    <text evidence="14">Catalyzes the synthesis of D-serine from L-serine. D-serine is a key coagonist with glutamate at NMDA receptors. Has dehydratase activity towards both L-serine and D-serine.</text>
</comment>
<comment type="cofactor">
    <cofactor evidence="1">
        <name>Ca(2+)</name>
        <dbReference type="ChEBI" id="CHEBI:29108"/>
    </cofactor>
</comment>
<evidence type="ECO:0000256" key="3">
    <source>
        <dbReference type="ARBA" id="ARBA00001936"/>
    </source>
</evidence>
<evidence type="ECO:0000313" key="22">
    <source>
        <dbReference type="EMBL" id="GMT28335.1"/>
    </source>
</evidence>
<dbReference type="GO" id="GO:0006563">
    <property type="term" value="P:L-serine metabolic process"/>
    <property type="evidence" value="ECO:0007669"/>
    <property type="project" value="UniProtKB-ARBA"/>
</dbReference>
<evidence type="ECO:0000256" key="10">
    <source>
        <dbReference type="ARBA" id="ARBA00031418"/>
    </source>
</evidence>
<feature type="non-terminal residue" evidence="22">
    <location>
        <position position="1"/>
    </location>
</feature>
<dbReference type="GO" id="GO:0008721">
    <property type="term" value="F:D-serine ammonia-lyase activity"/>
    <property type="evidence" value="ECO:0007669"/>
    <property type="project" value="UniProtKB-EC"/>
</dbReference>
<evidence type="ECO:0000256" key="20">
    <source>
        <dbReference type="ARBA" id="ARBA00081761"/>
    </source>
</evidence>
<evidence type="ECO:0000259" key="21">
    <source>
        <dbReference type="Pfam" id="PF00291"/>
    </source>
</evidence>
<evidence type="ECO:0000256" key="11">
    <source>
        <dbReference type="ARBA" id="ARBA00049406"/>
    </source>
</evidence>
<keyword evidence="23" id="KW-1185">Reference proteome</keyword>
<dbReference type="Pfam" id="PF00291">
    <property type="entry name" value="PALP"/>
    <property type="match status" value="1"/>
</dbReference>
<comment type="catalytic activity">
    <reaction evidence="12">
        <text>D-serine = pyruvate + NH4(+)</text>
        <dbReference type="Rhea" id="RHEA:13977"/>
        <dbReference type="ChEBI" id="CHEBI:15361"/>
        <dbReference type="ChEBI" id="CHEBI:28938"/>
        <dbReference type="ChEBI" id="CHEBI:35247"/>
        <dbReference type="EC" id="4.3.1.18"/>
    </reaction>
</comment>
<dbReference type="GO" id="GO:0030170">
    <property type="term" value="F:pyridoxal phosphate binding"/>
    <property type="evidence" value="ECO:0007669"/>
    <property type="project" value="InterPro"/>
</dbReference>
<comment type="catalytic activity">
    <reaction evidence="13">
        <text>L-serine = D-serine</text>
        <dbReference type="Rhea" id="RHEA:10980"/>
        <dbReference type="ChEBI" id="CHEBI:33384"/>
        <dbReference type="ChEBI" id="CHEBI:35247"/>
        <dbReference type="EC" id="5.1.1.18"/>
    </reaction>
</comment>
<keyword evidence="7" id="KW-0460">Magnesium</keyword>
<keyword evidence="9" id="KW-0456">Lyase</keyword>
<evidence type="ECO:0000313" key="23">
    <source>
        <dbReference type="Proteomes" id="UP001432322"/>
    </source>
</evidence>
<proteinExistence type="inferred from homology"/>
<keyword evidence="8" id="KW-0663">Pyridoxal phosphate</keyword>
<evidence type="ECO:0000256" key="16">
    <source>
        <dbReference type="ARBA" id="ARBA00066592"/>
    </source>
</evidence>
<evidence type="ECO:0000256" key="14">
    <source>
        <dbReference type="ARBA" id="ARBA00056426"/>
    </source>
</evidence>
<evidence type="ECO:0000256" key="4">
    <source>
        <dbReference type="ARBA" id="ARBA00001946"/>
    </source>
</evidence>
<dbReference type="PROSITE" id="PS00165">
    <property type="entry name" value="DEHYDRATASE_SER_THR"/>
    <property type="match status" value="1"/>
</dbReference>
<dbReference type="GO" id="GO:0030378">
    <property type="term" value="F:serine racemase activity"/>
    <property type="evidence" value="ECO:0007669"/>
    <property type="project" value="UniProtKB-EC"/>
</dbReference>
<dbReference type="GO" id="GO:0070179">
    <property type="term" value="P:D-serine biosynthetic process"/>
    <property type="evidence" value="ECO:0007669"/>
    <property type="project" value="TreeGrafter"/>
</dbReference>
<name>A0AAV5WD31_9BILA</name>
<dbReference type="AlphaFoldDB" id="A0AAV5WD31"/>
<evidence type="ECO:0000256" key="5">
    <source>
        <dbReference type="ARBA" id="ARBA00010869"/>
    </source>
</evidence>
<dbReference type="GO" id="GO:0018114">
    <property type="term" value="F:threonine racemase activity"/>
    <property type="evidence" value="ECO:0007669"/>
    <property type="project" value="TreeGrafter"/>
</dbReference>
<comment type="cofactor">
    <cofactor evidence="4">
        <name>Mg(2+)</name>
        <dbReference type="ChEBI" id="CHEBI:18420"/>
    </cofactor>
</comment>
<evidence type="ECO:0000256" key="19">
    <source>
        <dbReference type="ARBA" id="ARBA00081060"/>
    </source>
</evidence>
<accession>A0AAV5WD31</accession>
<reference evidence="22" key="1">
    <citation type="submission" date="2023-10" db="EMBL/GenBank/DDBJ databases">
        <title>Genome assembly of Pristionchus species.</title>
        <authorList>
            <person name="Yoshida K."/>
            <person name="Sommer R.J."/>
        </authorList>
    </citation>
    <scope>NUCLEOTIDE SEQUENCE</scope>
    <source>
        <strain evidence="22">RS5133</strain>
    </source>
</reference>
<evidence type="ECO:0000256" key="17">
    <source>
        <dbReference type="ARBA" id="ARBA00070760"/>
    </source>
</evidence>
<sequence length="314" mass="33351">PESGMASLSGVEKGYSFIKNELSPTPMLTSSTIDGMVGCKVSFKSEHLQKTGSFKARGAIHNMRLLAEKKSNGVVTHSSGNHGQAVAWAARKYGIPCTVVVPNGAPSAKVDAIAGYGARVVRCGDTIIDREETCDRLARGEKLDVIQPYDTIETIEGQGSLGMEIKDQMGEVESLFVSVGGGGLAAGISLALPNTHIYLVEPEGKALVKQLEGVHDGDKSALVTIADGIRVRIIGEENARILKGHNHIHVIQVSEEEIREALILLWTRLKQHIEPTAAVAFAGLRQLSSSSSPLPFSSTTVILCGGNVDTSFTP</sequence>
<evidence type="ECO:0000256" key="18">
    <source>
        <dbReference type="ARBA" id="ARBA00076108"/>
    </source>
</evidence>
<dbReference type="CDD" id="cd01562">
    <property type="entry name" value="Thr-dehyd"/>
    <property type="match status" value="1"/>
</dbReference>
<evidence type="ECO:0000256" key="7">
    <source>
        <dbReference type="ARBA" id="ARBA00022842"/>
    </source>
</evidence>
<evidence type="ECO:0000256" key="13">
    <source>
        <dbReference type="ARBA" id="ARBA00051769"/>
    </source>
</evidence>
<comment type="similarity">
    <text evidence="5">Belongs to the serine/threonine dehydratase family.</text>
</comment>